<reference evidence="2 3" key="1">
    <citation type="journal article" date="2012" name="Eukaryot. Cell">
        <title>Draft genome sequence of Wickerhamomyces ciferrii NRRL Y-1031 F-60-10.</title>
        <authorList>
            <person name="Schneider J."/>
            <person name="Andrea H."/>
            <person name="Blom J."/>
            <person name="Jaenicke S."/>
            <person name="Ruckert C."/>
            <person name="Schorsch C."/>
            <person name="Szczepanowski R."/>
            <person name="Farwick M."/>
            <person name="Goesmann A."/>
            <person name="Puhler A."/>
            <person name="Schaffer S."/>
            <person name="Tauch A."/>
            <person name="Kohler T."/>
            <person name="Brinkrolf K."/>
        </authorList>
    </citation>
    <scope>NUCLEOTIDE SEQUENCE [LARGE SCALE GENOMIC DNA]</scope>
    <source>
        <strain evidence="3">ATCC 14091 / BCRC 22168 / CBS 111 / JCM 3599 / NBRC 0793 / NRRL Y-1031 F-60-10</strain>
    </source>
</reference>
<feature type="region of interest" description="Disordered" evidence="1">
    <location>
        <begin position="46"/>
        <end position="68"/>
    </location>
</feature>
<evidence type="ECO:0000313" key="2">
    <source>
        <dbReference type="EMBL" id="CCH44906.1"/>
    </source>
</evidence>
<gene>
    <name evidence="2" type="ORF">BN7_4475</name>
</gene>
<feature type="compositionally biased region" description="Basic residues" evidence="1">
    <location>
        <begin position="201"/>
        <end position="210"/>
    </location>
</feature>
<feature type="compositionally biased region" description="Basic and acidic residues" evidence="1">
    <location>
        <begin position="46"/>
        <end position="58"/>
    </location>
</feature>
<feature type="region of interest" description="Disordered" evidence="1">
    <location>
        <begin position="1"/>
        <end position="33"/>
    </location>
</feature>
<dbReference type="HOGENOM" id="CLU_1310963_0_0_1"/>
<keyword evidence="3" id="KW-1185">Reference proteome</keyword>
<name>K0KPJ5_WICCF</name>
<accession>K0KPJ5</accession>
<dbReference type="AlphaFoldDB" id="K0KPJ5"/>
<sequence>MIFDQQFSSESLPITPATSIAPPLQTPPNMNMSQSYFYHHDYNYHEDEGEDEYNKGLEPDDSPLLNSLQLSPTEQSYLDQLASAPQTPQLSGSKFSNSVPAYQFPSLKNHFTNNSNNNGYSKTQPPTRPETPNSELLSRENSIKLNHIPKSELSRDKTIRYSVHIENDDFELYKPIRRTHWFKGHGKSHSGFQQPNMGFLKNHKKSKSDY</sequence>
<feature type="compositionally biased region" description="Polar residues" evidence="1">
    <location>
        <begin position="109"/>
        <end position="136"/>
    </location>
</feature>
<comment type="caution">
    <text evidence="2">The sequence shown here is derived from an EMBL/GenBank/DDBJ whole genome shotgun (WGS) entry which is preliminary data.</text>
</comment>
<proteinExistence type="predicted"/>
<feature type="region of interest" description="Disordered" evidence="1">
    <location>
        <begin position="106"/>
        <end position="143"/>
    </location>
</feature>
<dbReference type="EMBL" id="CAIF01000164">
    <property type="protein sequence ID" value="CCH44906.1"/>
    <property type="molecule type" value="Genomic_DNA"/>
</dbReference>
<feature type="compositionally biased region" description="Polar residues" evidence="1">
    <location>
        <begin position="1"/>
        <end position="18"/>
    </location>
</feature>
<dbReference type="InParanoid" id="K0KPJ5"/>
<evidence type="ECO:0000313" key="3">
    <source>
        <dbReference type="Proteomes" id="UP000009328"/>
    </source>
</evidence>
<dbReference type="Proteomes" id="UP000009328">
    <property type="component" value="Unassembled WGS sequence"/>
</dbReference>
<protein>
    <submittedName>
        <fullName evidence="2">Uncharacterized protein</fullName>
    </submittedName>
</protein>
<evidence type="ECO:0000256" key="1">
    <source>
        <dbReference type="SAM" id="MobiDB-lite"/>
    </source>
</evidence>
<organism evidence="2 3">
    <name type="scientific">Wickerhamomyces ciferrii (strain ATCC 14091 / BCRC 22168 / CBS 111 / JCM 3599 / NBRC 0793 / NRRL Y-1031 F-60-10)</name>
    <name type="common">Yeast</name>
    <name type="synonym">Pichia ciferrii</name>
    <dbReference type="NCBI Taxonomy" id="1206466"/>
    <lineage>
        <taxon>Eukaryota</taxon>
        <taxon>Fungi</taxon>
        <taxon>Dikarya</taxon>
        <taxon>Ascomycota</taxon>
        <taxon>Saccharomycotina</taxon>
        <taxon>Saccharomycetes</taxon>
        <taxon>Phaffomycetales</taxon>
        <taxon>Wickerhamomycetaceae</taxon>
        <taxon>Wickerhamomyces</taxon>
    </lineage>
</organism>
<feature type="region of interest" description="Disordered" evidence="1">
    <location>
        <begin position="185"/>
        <end position="210"/>
    </location>
</feature>